<evidence type="ECO:0000313" key="2">
    <source>
        <dbReference type="EMBL" id="EDX78670.1"/>
    </source>
</evidence>
<accession>B4VHY5</accession>
<sequence length="76" mass="8768">MVTGKDLDRLLYGNVLDAYGTEAFGADVTRSDESKNRLKRLAELNRKELREQLSEDERNEQEKLRAMMPTSPHKVC</sequence>
<dbReference type="RefSeq" id="WP_006098146.1">
    <property type="nucleotide sequence ID" value="NZ_DS989841.1"/>
</dbReference>
<organism evidence="2 3">
    <name type="scientific">Coleofasciculus chthonoplastes PCC 7420</name>
    <dbReference type="NCBI Taxonomy" id="118168"/>
    <lineage>
        <taxon>Bacteria</taxon>
        <taxon>Bacillati</taxon>
        <taxon>Cyanobacteriota</taxon>
        <taxon>Cyanophyceae</taxon>
        <taxon>Coleofasciculales</taxon>
        <taxon>Coleofasciculaceae</taxon>
        <taxon>Coleofasciculus</taxon>
    </lineage>
</organism>
<reference evidence="2 3" key="1">
    <citation type="submission" date="2008-07" db="EMBL/GenBank/DDBJ databases">
        <authorList>
            <person name="Tandeau de Marsac N."/>
            <person name="Ferriera S."/>
            <person name="Johnson J."/>
            <person name="Kravitz S."/>
            <person name="Beeson K."/>
            <person name="Sutton G."/>
            <person name="Rogers Y.-H."/>
            <person name="Friedman R."/>
            <person name="Frazier M."/>
            <person name="Venter J.C."/>
        </authorList>
    </citation>
    <scope>NUCLEOTIDE SEQUENCE [LARGE SCALE GENOMIC DNA]</scope>
    <source>
        <strain evidence="2 3">PCC 7420</strain>
    </source>
</reference>
<protein>
    <submittedName>
        <fullName evidence="2">Uncharacterized protein</fullName>
    </submittedName>
</protein>
<dbReference type="EMBL" id="DS989841">
    <property type="protein sequence ID" value="EDX78670.1"/>
    <property type="molecule type" value="Genomic_DNA"/>
</dbReference>
<feature type="region of interest" description="Disordered" evidence="1">
    <location>
        <begin position="50"/>
        <end position="76"/>
    </location>
</feature>
<dbReference type="HOGENOM" id="CLU_2648254_0_0_3"/>
<dbReference type="OrthoDB" id="9805802at2"/>
<proteinExistence type="predicted"/>
<evidence type="ECO:0000313" key="3">
    <source>
        <dbReference type="Proteomes" id="UP000003835"/>
    </source>
</evidence>
<dbReference type="STRING" id="118168.MC7420_7323"/>
<dbReference type="Proteomes" id="UP000003835">
    <property type="component" value="Unassembled WGS sequence"/>
</dbReference>
<feature type="compositionally biased region" description="Basic and acidic residues" evidence="1">
    <location>
        <begin position="50"/>
        <end position="65"/>
    </location>
</feature>
<name>B4VHY5_9CYAN</name>
<evidence type="ECO:0000256" key="1">
    <source>
        <dbReference type="SAM" id="MobiDB-lite"/>
    </source>
</evidence>
<keyword evidence="3" id="KW-1185">Reference proteome</keyword>
<gene>
    <name evidence="2" type="ORF">MC7420_7323</name>
</gene>
<dbReference type="AlphaFoldDB" id="B4VHY5"/>
<dbReference type="eggNOG" id="COG3950">
    <property type="taxonomic scope" value="Bacteria"/>
</dbReference>